<reference evidence="2 3" key="1">
    <citation type="submission" date="2019-07" db="EMBL/GenBank/DDBJ databases">
        <title>Lentzea xizangensis sp. nov., isolated from Qinghai-Tibetan Plateau Soils.</title>
        <authorList>
            <person name="Huang J."/>
        </authorList>
    </citation>
    <scope>NUCLEOTIDE SEQUENCE [LARGE SCALE GENOMIC DNA]</scope>
    <source>
        <strain evidence="2 3">FXJ1.1311</strain>
    </source>
</reference>
<dbReference type="Proteomes" id="UP000316639">
    <property type="component" value="Unassembled WGS sequence"/>
</dbReference>
<dbReference type="AlphaFoldDB" id="A0A563EXJ2"/>
<evidence type="ECO:0000256" key="1">
    <source>
        <dbReference type="SAM" id="MobiDB-lite"/>
    </source>
</evidence>
<feature type="region of interest" description="Disordered" evidence="1">
    <location>
        <begin position="1"/>
        <end position="24"/>
    </location>
</feature>
<evidence type="ECO:0000313" key="3">
    <source>
        <dbReference type="Proteomes" id="UP000316639"/>
    </source>
</evidence>
<dbReference type="OrthoDB" id="9938004at2"/>
<name>A0A563EXJ2_9PSEU</name>
<organism evidence="2 3">
    <name type="scientific">Lentzea tibetensis</name>
    <dbReference type="NCBI Taxonomy" id="2591470"/>
    <lineage>
        <taxon>Bacteria</taxon>
        <taxon>Bacillati</taxon>
        <taxon>Actinomycetota</taxon>
        <taxon>Actinomycetes</taxon>
        <taxon>Pseudonocardiales</taxon>
        <taxon>Pseudonocardiaceae</taxon>
        <taxon>Lentzea</taxon>
    </lineage>
</organism>
<keyword evidence="3" id="KW-1185">Reference proteome</keyword>
<evidence type="ECO:0000313" key="2">
    <source>
        <dbReference type="EMBL" id="TWP52430.1"/>
    </source>
</evidence>
<feature type="compositionally biased region" description="Basic and acidic residues" evidence="1">
    <location>
        <begin position="11"/>
        <end position="24"/>
    </location>
</feature>
<gene>
    <name evidence="2" type="ORF">FKR81_08820</name>
</gene>
<dbReference type="RefSeq" id="WP_146350486.1">
    <property type="nucleotide sequence ID" value="NZ_VOBR01000005.1"/>
</dbReference>
<dbReference type="EMBL" id="VOBR01000005">
    <property type="protein sequence ID" value="TWP52430.1"/>
    <property type="molecule type" value="Genomic_DNA"/>
</dbReference>
<sequence>MPATLLSRPAQEAHETWTDPARRCPDPARAFQDALKPLFRNGRQGNLHSTMFLIERNLKTNVDTDALRGTKLENLKVRVDESGFQVFAHVLAATREKAESIATEILGE</sequence>
<protein>
    <submittedName>
        <fullName evidence="2">Uncharacterized protein</fullName>
    </submittedName>
</protein>
<accession>A0A563EXJ2</accession>
<comment type="caution">
    <text evidence="2">The sequence shown here is derived from an EMBL/GenBank/DDBJ whole genome shotgun (WGS) entry which is preliminary data.</text>
</comment>
<proteinExistence type="predicted"/>